<dbReference type="OrthoDB" id="9788657at2"/>
<dbReference type="KEGG" id="sat:SYN_02940"/>
<dbReference type="CDD" id="cd02603">
    <property type="entry name" value="HAD_sEH-N_like"/>
    <property type="match status" value="1"/>
</dbReference>
<dbReference type="eggNOG" id="COG1011">
    <property type="taxonomic scope" value="Bacteria"/>
</dbReference>
<reference evidence="1 2" key="1">
    <citation type="journal article" date="2007" name="Proc. Natl. Acad. Sci. U.S.A.">
        <title>The genome of Syntrophus aciditrophicus: life at the thermodynamic limit of microbial growth.</title>
        <authorList>
            <person name="McInerney M.J."/>
            <person name="Rohlin L."/>
            <person name="Mouttaki H."/>
            <person name="Kim U."/>
            <person name="Krupp R.S."/>
            <person name="Rios-Hernandez L."/>
            <person name="Sieber J."/>
            <person name="Struchtemeyer C.G."/>
            <person name="Bhattacharyya A."/>
            <person name="Campbell J.W."/>
            <person name="Gunsalus R.P."/>
        </authorList>
    </citation>
    <scope>NUCLEOTIDE SEQUENCE [LARGE SCALE GENOMIC DNA]</scope>
    <source>
        <strain evidence="1 2">SB</strain>
    </source>
</reference>
<dbReference type="PRINTS" id="PR00413">
    <property type="entry name" value="HADHALOGNASE"/>
</dbReference>
<dbReference type="GO" id="GO:0016787">
    <property type="term" value="F:hydrolase activity"/>
    <property type="evidence" value="ECO:0007669"/>
    <property type="project" value="UniProtKB-KW"/>
</dbReference>
<dbReference type="AlphaFoldDB" id="Q2LRD9"/>
<dbReference type="InParanoid" id="Q2LRD9"/>
<dbReference type="Pfam" id="PF00702">
    <property type="entry name" value="Hydrolase"/>
    <property type="match status" value="1"/>
</dbReference>
<keyword evidence="1" id="KW-0378">Hydrolase</keyword>
<dbReference type="STRING" id="56780.SYN_02940"/>
<dbReference type="SFLD" id="SFLDG01129">
    <property type="entry name" value="C1.5:_HAD__Beta-PGM__Phosphata"/>
    <property type="match status" value="1"/>
</dbReference>
<evidence type="ECO:0000313" key="2">
    <source>
        <dbReference type="Proteomes" id="UP000001933"/>
    </source>
</evidence>
<dbReference type="Gene3D" id="3.40.50.1000">
    <property type="entry name" value="HAD superfamily/HAD-like"/>
    <property type="match status" value="1"/>
</dbReference>
<dbReference type="RefSeq" id="WP_011416684.1">
    <property type="nucleotide sequence ID" value="NC_007759.1"/>
</dbReference>
<dbReference type="InterPro" id="IPR023214">
    <property type="entry name" value="HAD_sf"/>
</dbReference>
<dbReference type="InterPro" id="IPR036412">
    <property type="entry name" value="HAD-like_sf"/>
</dbReference>
<proteinExistence type="predicted"/>
<organism evidence="1 2">
    <name type="scientific">Syntrophus aciditrophicus (strain SB)</name>
    <dbReference type="NCBI Taxonomy" id="56780"/>
    <lineage>
        <taxon>Bacteria</taxon>
        <taxon>Pseudomonadati</taxon>
        <taxon>Thermodesulfobacteriota</taxon>
        <taxon>Syntrophia</taxon>
        <taxon>Syntrophales</taxon>
        <taxon>Syntrophaceae</taxon>
        <taxon>Syntrophus</taxon>
    </lineage>
</organism>
<gene>
    <name evidence="1" type="ORF">SYN_02940</name>
</gene>
<dbReference type="PANTHER" id="PTHR43611:SF3">
    <property type="entry name" value="FLAVIN MONONUCLEOTIDE HYDROLASE 1, CHLOROPLATIC"/>
    <property type="match status" value="1"/>
</dbReference>
<dbReference type="HOGENOM" id="CLU_045011_9_5_7"/>
<accession>Q2LRD9</accession>
<sequence>MTQALPGGKHIDVVLFDFGGVLAEEGWKQGFRVIAEANGLDGDELIQAATDTVYATGYILGTGSEGSFWNALREKTGIRGEDACLMQEIVSRFLPRAWMFELVKRLRKEGLTVGILSDQTDILDKLNERFDFFPLFDHVFNSYHVGKGKRDISLFDDIALVLRTKPDRILFIDDDSGHVERARRKGWKAVQYVDRETFLADMERVLPVRDLTGNVRNRAT</sequence>
<dbReference type="InterPro" id="IPR006439">
    <property type="entry name" value="HAD-SF_hydro_IA"/>
</dbReference>
<dbReference type="PANTHER" id="PTHR43611">
    <property type="entry name" value="ALPHA-D-GLUCOSE 1-PHOSPHATE PHOSPHATASE"/>
    <property type="match status" value="1"/>
</dbReference>
<dbReference type="SFLD" id="SFLDS00003">
    <property type="entry name" value="Haloacid_Dehalogenase"/>
    <property type="match status" value="1"/>
</dbReference>
<dbReference type="SUPFAM" id="SSF56784">
    <property type="entry name" value="HAD-like"/>
    <property type="match status" value="1"/>
</dbReference>
<evidence type="ECO:0000313" key="1">
    <source>
        <dbReference type="EMBL" id="ABC76651.1"/>
    </source>
</evidence>
<dbReference type="EMBL" id="CP000252">
    <property type="protein sequence ID" value="ABC76651.1"/>
    <property type="molecule type" value="Genomic_DNA"/>
</dbReference>
<protein>
    <submittedName>
        <fullName evidence="1">HAD-superfamily hydrolase, subfamily IA, variant 3</fullName>
    </submittedName>
</protein>
<keyword evidence="2" id="KW-1185">Reference proteome</keyword>
<dbReference type="Proteomes" id="UP000001933">
    <property type="component" value="Chromosome"/>
</dbReference>
<name>Q2LRD9_SYNAS</name>